<proteinExistence type="predicted"/>
<dbReference type="GeneID" id="18912803"/>
<dbReference type="HOGENOM" id="CLU_048299_1_0_1"/>
<evidence type="ECO:0000313" key="2">
    <source>
        <dbReference type="Proteomes" id="UP000008370"/>
    </source>
</evidence>
<sequence length="465" mass="53308">MQPGDIEPYYHQYREERRTHKGRHLKLSVVGRKRGTHNLREYVRRAELPVMDMGPNIAKMPPPDRRSHAIHLSVGFTLWRILQYMEPLFPEELSDDVLSFIATYMPAEPVIIPEPDYITGEWLSVPCKPYQTGTVLLGQGVDNDAVRHWAVQYPLATAQRLLHFAFPETRCWAFQPDTARDPDEEIVSFYTWEARNRQKQVLNTTLAVMIMPPWIAPPADLAAMTKCRKLHRRRFPEDSDPRWKACERLWAKIWDLCTRRGCRWFVITSYNTWAFGAFSPGRTRGFISDPRSFRQREPNVLGTLTYWLASSMDLPGAFTLPNVVELVSEVSQDLEIPPFPYDRFPEPPRSESDWSVNDDVDREVEEAEVSTLLGMAISATSIEEPVPPSLPDATPAQTLMQKVSAWQEHLPRTYDAMSEAAFSAHTVSSAATSMRSDDFEHLYPSRTNDWVTVPLGQSVTKMAAR</sequence>
<accession>K5VV79</accession>
<dbReference type="OrthoDB" id="2579508at2759"/>
<dbReference type="EMBL" id="JH930472">
    <property type="protein sequence ID" value="EKM55423.1"/>
    <property type="molecule type" value="Genomic_DNA"/>
</dbReference>
<organism evidence="1 2">
    <name type="scientific">Phanerochaete carnosa (strain HHB-10118-sp)</name>
    <name type="common">White-rot fungus</name>
    <name type="synonym">Peniophora carnosa</name>
    <dbReference type="NCBI Taxonomy" id="650164"/>
    <lineage>
        <taxon>Eukaryota</taxon>
        <taxon>Fungi</taxon>
        <taxon>Dikarya</taxon>
        <taxon>Basidiomycota</taxon>
        <taxon>Agaricomycotina</taxon>
        <taxon>Agaricomycetes</taxon>
        <taxon>Polyporales</taxon>
        <taxon>Phanerochaetaceae</taxon>
        <taxon>Phanerochaete</taxon>
    </lineage>
</organism>
<gene>
    <name evidence="1" type="ORF">PHACADRAFT_208943</name>
</gene>
<dbReference type="Proteomes" id="UP000008370">
    <property type="component" value="Unassembled WGS sequence"/>
</dbReference>
<dbReference type="RefSeq" id="XP_007395748.1">
    <property type="nucleotide sequence ID" value="XM_007395686.1"/>
</dbReference>
<dbReference type="KEGG" id="pco:PHACADRAFT_208943"/>
<protein>
    <submittedName>
        <fullName evidence="1">Uncharacterized protein</fullName>
    </submittedName>
</protein>
<evidence type="ECO:0000313" key="1">
    <source>
        <dbReference type="EMBL" id="EKM55423.1"/>
    </source>
</evidence>
<dbReference type="AlphaFoldDB" id="K5VV79"/>
<reference evidence="1 2" key="1">
    <citation type="journal article" date="2012" name="BMC Genomics">
        <title>Comparative genomics of the white-rot fungi, Phanerochaete carnosa and P. chrysosporium, to elucidate the genetic basis of the distinct wood types they colonize.</title>
        <authorList>
            <person name="Suzuki H."/>
            <person name="MacDonald J."/>
            <person name="Syed K."/>
            <person name="Salamov A."/>
            <person name="Hori C."/>
            <person name="Aerts A."/>
            <person name="Henrissat B."/>
            <person name="Wiebenga A."/>
            <person name="vanKuyk P.A."/>
            <person name="Barry K."/>
            <person name="Lindquist E."/>
            <person name="LaButti K."/>
            <person name="Lapidus A."/>
            <person name="Lucas S."/>
            <person name="Coutinho P."/>
            <person name="Gong Y."/>
            <person name="Samejima M."/>
            <person name="Mahadevan R."/>
            <person name="Abou-Zaid M."/>
            <person name="de Vries R.P."/>
            <person name="Igarashi K."/>
            <person name="Yadav J.S."/>
            <person name="Grigoriev I.V."/>
            <person name="Master E.R."/>
        </authorList>
    </citation>
    <scope>NUCLEOTIDE SEQUENCE [LARGE SCALE GENOMIC DNA]</scope>
    <source>
        <strain evidence="1 2">HHB-10118-sp</strain>
    </source>
</reference>
<dbReference type="InParanoid" id="K5VV79"/>
<name>K5VV79_PHACS</name>
<keyword evidence="2" id="KW-1185">Reference proteome</keyword>